<dbReference type="EMBL" id="JAUFPN010000015">
    <property type="protein sequence ID" value="MDN3563131.1"/>
    <property type="molecule type" value="Genomic_DNA"/>
</dbReference>
<evidence type="ECO:0008006" key="3">
    <source>
        <dbReference type="Google" id="ProtNLM"/>
    </source>
</evidence>
<comment type="caution">
    <text evidence="1">The sequence shown here is derived from an EMBL/GenBank/DDBJ whole genome shotgun (WGS) entry which is preliminary data.</text>
</comment>
<gene>
    <name evidence="1" type="ORF">QWZ14_01905</name>
</gene>
<organism evidence="1 2">
    <name type="scientific">Paeniroseomonas aquatica</name>
    <dbReference type="NCBI Taxonomy" id="373043"/>
    <lineage>
        <taxon>Bacteria</taxon>
        <taxon>Pseudomonadati</taxon>
        <taxon>Pseudomonadota</taxon>
        <taxon>Alphaproteobacteria</taxon>
        <taxon>Acetobacterales</taxon>
        <taxon>Acetobacteraceae</taxon>
        <taxon>Paeniroseomonas</taxon>
    </lineage>
</organism>
<name>A0ABT8A0I2_9PROT</name>
<sequence>MREAALALRRLLDIWDGEVVAPPGIESVIAEPEASNADTMVERLTSATRADLGDVPRALAASSGFAAEEALRLARRLGWTVKALADWDPHQDPSSLRIEAALASVSAWNVDGGFWEAVQARLRGCRLTIAAIEIVLRHRAPVARVPDDAPVWEREHLHAMQEAERARDWAELSKRARAFEQLPNPDPGARQATLALSLLDWPRLIRLANRSEGWLHSHLLIAPLPLVDALRLALASGNRYAQFATLERVAYREVRDLLPQEETALRNLLIVLAKDADDWPRWLAVCNHYPVRHPHMQAAFGRALARSDGTALQAYVESVSLSTSDSDTRANVTRCLSVFRARAGADRRRALWRAAFERWQGWNFAEDEGQNLTSLARSALDYGVVGWLIEGEQQRSFAELERFFSDDLRSLEMRWHASLSSAISEFFRLISRHQVMAHAKRRSAADADWLPGLPIDLPAAATDEFLQRRYHWSDRQLPD</sequence>
<evidence type="ECO:0000313" key="2">
    <source>
        <dbReference type="Proteomes" id="UP001529369"/>
    </source>
</evidence>
<accession>A0ABT8A0I2</accession>
<evidence type="ECO:0000313" key="1">
    <source>
        <dbReference type="EMBL" id="MDN3563131.1"/>
    </source>
</evidence>
<dbReference type="RefSeq" id="WP_290314865.1">
    <property type="nucleotide sequence ID" value="NZ_JAUFPN010000015.1"/>
</dbReference>
<protein>
    <recommendedName>
        <fullName evidence="3">DUF4034 domain-containing protein</fullName>
    </recommendedName>
</protein>
<reference evidence="2" key="1">
    <citation type="journal article" date="2019" name="Int. J. Syst. Evol. Microbiol.">
        <title>The Global Catalogue of Microorganisms (GCM) 10K type strain sequencing project: providing services to taxonomists for standard genome sequencing and annotation.</title>
        <authorList>
            <consortium name="The Broad Institute Genomics Platform"/>
            <consortium name="The Broad Institute Genome Sequencing Center for Infectious Disease"/>
            <person name="Wu L."/>
            <person name="Ma J."/>
        </authorList>
    </citation>
    <scope>NUCLEOTIDE SEQUENCE [LARGE SCALE GENOMIC DNA]</scope>
    <source>
        <strain evidence="2">CECT 7131</strain>
    </source>
</reference>
<keyword evidence="2" id="KW-1185">Reference proteome</keyword>
<proteinExistence type="predicted"/>
<dbReference type="Proteomes" id="UP001529369">
    <property type="component" value="Unassembled WGS sequence"/>
</dbReference>